<dbReference type="InterPro" id="IPR037185">
    <property type="entry name" value="EmrE-like"/>
</dbReference>
<feature type="transmembrane region" description="Helical" evidence="3">
    <location>
        <begin position="122"/>
        <end position="140"/>
    </location>
</feature>
<keyword evidence="6" id="KW-1185">Reference proteome</keyword>
<gene>
    <name evidence="5" type="ORF">SAMN05192533_101160</name>
</gene>
<evidence type="ECO:0000256" key="3">
    <source>
        <dbReference type="SAM" id="Phobius"/>
    </source>
</evidence>
<keyword evidence="3" id="KW-0472">Membrane</keyword>
<evidence type="ECO:0000256" key="2">
    <source>
        <dbReference type="ARBA" id="ARBA00007362"/>
    </source>
</evidence>
<dbReference type="Gene3D" id="1.10.3730.20">
    <property type="match status" value="1"/>
</dbReference>
<organism evidence="5 6">
    <name type="scientific">Mesobacillus persicus</name>
    <dbReference type="NCBI Taxonomy" id="930146"/>
    <lineage>
        <taxon>Bacteria</taxon>
        <taxon>Bacillati</taxon>
        <taxon>Bacillota</taxon>
        <taxon>Bacilli</taxon>
        <taxon>Bacillales</taxon>
        <taxon>Bacillaceae</taxon>
        <taxon>Mesobacillus</taxon>
    </lineage>
</organism>
<keyword evidence="3" id="KW-0812">Transmembrane</keyword>
<dbReference type="SUPFAM" id="SSF103481">
    <property type="entry name" value="Multidrug resistance efflux transporter EmrE"/>
    <property type="match status" value="1"/>
</dbReference>
<comment type="similarity">
    <text evidence="2">Belongs to the EamA transporter family.</text>
</comment>
<dbReference type="PANTHER" id="PTHR22911">
    <property type="entry name" value="ACYL-MALONYL CONDENSING ENZYME-RELATED"/>
    <property type="match status" value="1"/>
</dbReference>
<comment type="subcellular location">
    <subcellularLocation>
        <location evidence="1">Endomembrane system</location>
        <topology evidence="1">Multi-pass membrane protein</topology>
    </subcellularLocation>
</comment>
<keyword evidence="3" id="KW-1133">Transmembrane helix</keyword>
<sequence length="141" mass="15029">MSWLIYAILSAVFAALVSIFGKIGLQDIDSNTATAIRAVIMTLFLFGVVMFQGNLGKVPEILEDRKALLFIVLSGVAGATSWIFYFLALKFGEVTQVAPIDKLSVVIAAVLALFFLGEKISMLNGFGILLITAGVILTALG</sequence>
<proteinExistence type="inferred from homology"/>
<dbReference type="EMBL" id="FOBW01000001">
    <property type="protein sequence ID" value="SEM13639.1"/>
    <property type="molecule type" value="Genomic_DNA"/>
</dbReference>
<protein>
    <submittedName>
        <fullName evidence="5">Transporter family protein</fullName>
    </submittedName>
</protein>
<evidence type="ECO:0000313" key="5">
    <source>
        <dbReference type="EMBL" id="SEM13639.1"/>
    </source>
</evidence>
<feature type="transmembrane region" description="Helical" evidence="3">
    <location>
        <begin position="35"/>
        <end position="55"/>
    </location>
</feature>
<dbReference type="GO" id="GO:0016020">
    <property type="term" value="C:membrane"/>
    <property type="evidence" value="ECO:0007669"/>
    <property type="project" value="InterPro"/>
</dbReference>
<dbReference type="Proteomes" id="UP000198553">
    <property type="component" value="Unassembled WGS sequence"/>
</dbReference>
<dbReference type="AlphaFoldDB" id="A0A1H7VXP3"/>
<dbReference type="Pfam" id="PF00892">
    <property type="entry name" value="EamA"/>
    <property type="match status" value="1"/>
</dbReference>
<evidence type="ECO:0000259" key="4">
    <source>
        <dbReference type="Pfam" id="PF00892"/>
    </source>
</evidence>
<dbReference type="PANTHER" id="PTHR22911:SF137">
    <property type="entry name" value="SOLUTE CARRIER FAMILY 35 MEMBER G2-RELATED"/>
    <property type="match status" value="1"/>
</dbReference>
<feature type="transmembrane region" description="Helical" evidence="3">
    <location>
        <begin position="6"/>
        <end position="23"/>
    </location>
</feature>
<reference evidence="6" key="1">
    <citation type="submission" date="2016-10" db="EMBL/GenBank/DDBJ databases">
        <authorList>
            <person name="Varghese N."/>
            <person name="Submissions S."/>
        </authorList>
    </citation>
    <scope>NUCLEOTIDE SEQUENCE [LARGE SCALE GENOMIC DNA]</scope>
    <source>
        <strain evidence="6">B48,IBRC-M 10115,DSM 25386,CECT 8001</strain>
    </source>
</reference>
<accession>A0A1H7VXP3</accession>
<evidence type="ECO:0000256" key="1">
    <source>
        <dbReference type="ARBA" id="ARBA00004127"/>
    </source>
</evidence>
<feature type="domain" description="EamA" evidence="4">
    <location>
        <begin position="2"/>
        <end position="139"/>
    </location>
</feature>
<feature type="transmembrane region" description="Helical" evidence="3">
    <location>
        <begin position="100"/>
        <end position="116"/>
    </location>
</feature>
<feature type="transmembrane region" description="Helical" evidence="3">
    <location>
        <begin position="67"/>
        <end position="88"/>
    </location>
</feature>
<dbReference type="STRING" id="930146.SAMN05192533_101160"/>
<name>A0A1H7VXP3_9BACI</name>
<dbReference type="InterPro" id="IPR000620">
    <property type="entry name" value="EamA_dom"/>
</dbReference>
<evidence type="ECO:0000313" key="6">
    <source>
        <dbReference type="Proteomes" id="UP000198553"/>
    </source>
</evidence>